<evidence type="ECO:0000256" key="5">
    <source>
        <dbReference type="ARBA" id="ARBA00022759"/>
    </source>
</evidence>
<keyword evidence="4 8" id="KW-0479">Metal-binding</keyword>
<protein>
    <recommendedName>
        <fullName evidence="8">Ribonuclease P protein component 4</fullName>
        <shortName evidence="8">RNase P component 4</shortName>
        <ecNumber evidence="8">3.1.26.5</ecNumber>
    </recommendedName>
    <alternativeName>
        <fullName evidence="8">Rpp21</fullName>
    </alternativeName>
</protein>
<dbReference type="GO" id="GO:0001682">
    <property type="term" value="P:tRNA 5'-leader removal"/>
    <property type="evidence" value="ECO:0007669"/>
    <property type="project" value="UniProtKB-UniRule"/>
</dbReference>
<evidence type="ECO:0000256" key="8">
    <source>
        <dbReference type="HAMAP-Rule" id="MF_00757"/>
    </source>
</evidence>
<keyword evidence="5 8" id="KW-0255">Endonuclease</keyword>
<organism evidence="9 10">
    <name type="scientific">Methanofollis fontis</name>
    <dbReference type="NCBI Taxonomy" id="2052832"/>
    <lineage>
        <taxon>Archaea</taxon>
        <taxon>Methanobacteriati</taxon>
        <taxon>Methanobacteriota</taxon>
        <taxon>Stenosarchaea group</taxon>
        <taxon>Methanomicrobia</taxon>
        <taxon>Methanomicrobiales</taxon>
        <taxon>Methanomicrobiaceae</taxon>
        <taxon>Methanofollis</taxon>
    </lineage>
</organism>
<feature type="binding site" evidence="8">
    <location>
        <position position="63"/>
    </location>
    <ligand>
        <name>Zn(2+)</name>
        <dbReference type="ChEBI" id="CHEBI:29105"/>
    </ligand>
</feature>
<feature type="binding site" evidence="8">
    <location>
        <position position="92"/>
    </location>
    <ligand>
        <name>Zn(2+)</name>
        <dbReference type="ChEBI" id="CHEBI:29105"/>
    </ligand>
</feature>
<comment type="similarity">
    <text evidence="8">Belongs to the eukaryotic/archaeal RNase P protein component 4 family.</text>
</comment>
<name>A0A483CUA0_9EURY</name>
<dbReference type="Gene3D" id="6.20.50.20">
    <property type="match status" value="1"/>
</dbReference>
<evidence type="ECO:0000313" key="10">
    <source>
        <dbReference type="Proteomes" id="UP000292580"/>
    </source>
</evidence>
<evidence type="ECO:0000256" key="4">
    <source>
        <dbReference type="ARBA" id="ARBA00022723"/>
    </source>
</evidence>
<keyword evidence="7 8" id="KW-0862">Zinc</keyword>
<keyword evidence="10" id="KW-1185">Reference proteome</keyword>
<proteinExistence type="inferred from homology"/>
<dbReference type="InterPro" id="IPR016432">
    <property type="entry name" value="RNP4"/>
</dbReference>
<dbReference type="GO" id="GO:0030677">
    <property type="term" value="C:ribonuclease P complex"/>
    <property type="evidence" value="ECO:0007669"/>
    <property type="project" value="UniProtKB-UniRule"/>
</dbReference>
<dbReference type="PIRSF" id="PIRSF004878">
    <property type="entry name" value="RNase_P_4"/>
    <property type="match status" value="1"/>
</dbReference>
<comment type="cofactor">
    <cofactor evidence="8">
        <name>Zn(2+)</name>
        <dbReference type="ChEBI" id="CHEBI:29105"/>
    </cofactor>
    <text evidence="8">Binds 1 zinc ion per subunit.</text>
</comment>
<comment type="subcellular location">
    <subcellularLocation>
        <location evidence="8">Cytoplasm</location>
    </subcellularLocation>
</comment>
<comment type="subunit">
    <text evidence="8">Consists of a catalytic RNA component and at least 4-5 protein subunits.</text>
</comment>
<evidence type="ECO:0000256" key="3">
    <source>
        <dbReference type="ARBA" id="ARBA00022722"/>
    </source>
</evidence>
<dbReference type="HAMAP" id="MF_00757">
    <property type="entry name" value="RNase_P_4"/>
    <property type="match status" value="1"/>
</dbReference>
<comment type="function">
    <text evidence="8">Part of ribonuclease P, a protein complex that generates mature tRNA molecules by cleaving their 5'-ends.</text>
</comment>
<gene>
    <name evidence="8" type="primary">rnp4</name>
    <name evidence="9" type="ORF">CUJ86_05905</name>
</gene>
<feature type="binding site" evidence="8">
    <location>
        <position position="66"/>
    </location>
    <ligand>
        <name>Zn(2+)</name>
        <dbReference type="ChEBI" id="CHEBI:29105"/>
    </ligand>
</feature>
<evidence type="ECO:0000313" key="9">
    <source>
        <dbReference type="EMBL" id="TAJ45043.1"/>
    </source>
</evidence>
<evidence type="ECO:0000256" key="6">
    <source>
        <dbReference type="ARBA" id="ARBA00022801"/>
    </source>
</evidence>
<keyword evidence="6 8" id="KW-0378">Hydrolase</keyword>
<reference evidence="9 10" key="1">
    <citation type="submission" date="2017-11" db="EMBL/GenBank/DDBJ databases">
        <title>Isolation and Characterization of Methanofollis Species from Methane Seep Offshore SW Taiwan.</title>
        <authorList>
            <person name="Teng N.-H."/>
            <person name="Lai M.-C."/>
            <person name="Chen S.-C."/>
        </authorList>
    </citation>
    <scope>NUCLEOTIDE SEQUENCE [LARGE SCALE GENOMIC DNA]</scope>
    <source>
        <strain evidence="9 10">FWC-SCC2</strain>
    </source>
</reference>
<comment type="catalytic activity">
    <reaction evidence="8">
        <text>Endonucleolytic cleavage of RNA, removing 5'-extranucleotides from tRNA precursor.</text>
        <dbReference type="EC" id="3.1.26.5"/>
    </reaction>
</comment>
<dbReference type="GO" id="GO:0004526">
    <property type="term" value="F:ribonuclease P activity"/>
    <property type="evidence" value="ECO:0007669"/>
    <property type="project" value="UniProtKB-UniRule"/>
</dbReference>
<dbReference type="EC" id="3.1.26.5" evidence="8"/>
<dbReference type="Proteomes" id="UP000292580">
    <property type="component" value="Unassembled WGS sequence"/>
</dbReference>
<dbReference type="AlphaFoldDB" id="A0A483CUA0"/>
<evidence type="ECO:0000256" key="2">
    <source>
        <dbReference type="ARBA" id="ARBA00022694"/>
    </source>
</evidence>
<dbReference type="GO" id="GO:0005737">
    <property type="term" value="C:cytoplasm"/>
    <property type="evidence" value="ECO:0007669"/>
    <property type="project" value="UniProtKB-SubCell"/>
</dbReference>
<dbReference type="EMBL" id="PGCL01000002">
    <property type="protein sequence ID" value="TAJ45043.1"/>
    <property type="molecule type" value="Genomic_DNA"/>
</dbReference>
<sequence>MRRKSRTDASRQIAGERVERLFACAEEISAVDPDRASRYVGYARRIAMRQRVRIPRLLARRFCRRCSAYLVPGRTARIRISRGKVIVTCLVCGYQRRYPVVKKHQDE</sequence>
<evidence type="ECO:0000256" key="7">
    <source>
        <dbReference type="ARBA" id="ARBA00022833"/>
    </source>
</evidence>
<dbReference type="OrthoDB" id="10058at2157"/>
<dbReference type="GO" id="GO:0008270">
    <property type="term" value="F:zinc ion binding"/>
    <property type="evidence" value="ECO:0007669"/>
    <property type="project" value="UniProtKB-UniRule"/>
</dbReference>
<keyword evidence="3 8" id="KW-0540">Nuclease</keyword>
<accession>A0A483CUA0</accession>
<evidence type="ECO:0000256" key="1">
    <source>
        <dbReference type="ARBA" id="ARBA00022490"/>
    </source>
</evidence>
<comment type="caution">
    <text evidence="9">The sequence shown here is derived from an EMBL/GenBank/DDBJ whole genome shotgun (WGS) entry which is preliminary data.</text>
</comment>
<keyword evidence="2 8" id="KW-0819">tRNA processing</keyword>
<dbReference type="PANTHER" id="PTHR14742:SF0">
    <property type="entry name" value="RIBONUCLEASE P PROTEIN SUBUNIT P21"/>
    <property type="match status" value="1"/>
</dbReference>
<dbReference type="Pfam" id="PF04032">
    <property type="entry name" value="Rpr2"/>
    <property type="match status" value="1"/>
</dbReference>
<dbReference type="Gene3D" id="1.20.5.420">
    <property type="entry name" value="Immunoglobulin FC, subunit C"/>
    <property type="match status" value="1"/>
</dbReference>
<dbReference type="RefSeq" id="WP_130646632.1">
    <property type="nucleotide sequence ID" value="NZ_PGCL01000002.1"/>
</dbReference>
<feature type="binding site" evidence="8">
    <location>
        <position position="89"/>
    </location>
    <ligand>
        <name>Zn(2+)</name>
        <dbReference type="ChEBI" id="CHEBI:29105"/>
    </ligand>
</feature>
<keyword evidence="1 8" id="KW-0963">Cytoplasm</keyword>
<dbReference type="InterPro" id="IPR007175">
    <property type="entry name" value="Rpr2/Snm1/Rpp21"/>
</dbReference>
<dbReference type="PANTHER" id="PTHR14742">
    <property type="entry name" value="RIBONUCLEASE P SUBUNIT P21"/>
    <property type="match status" value="1"/>
</dbReference>